<dbReference type="InterPro" id="IPR025799">
    <property type="entry name" value="Arg_MeTrfase"/>
</dbReference>
<keyword evidence="2 6" id="KW-0808">Transferase</keyword>
<evidence type="ECO:0000256" key="6">
    <source>
        <dbReference type="PROSITE-ProRule" id="PRU01015"/>
    </source>
</evidence>
<dbReference type="PIRSF" id="PIRSF036946">
    <property type="entry name" value="Arg_N-mtase"/>
    <property type="match status" value="1"/>
</dbReference>
<dbReference type="Gene3D" id="2.70.160.11">
    <property type="entry name" value="Hnrnp arginine n-methyltransferase1"/>
    <property type="match status" value="2"/>
</dbReference>
<keyword evidence="9" id="KW-1185">Reference proteome</keyword>
<dbReference type="Pfam" id="PF22528">
    <property type="entry name" value="PRMT_C"/>
    <property type="match status" value="2"/>
</dbReference>
<dbReference type="PANTHER" id="PTHR11006:SF4">
    <property type="entry name" value="PROTEIN ARGININE N-METHYLTRANSFERASE 7"/>
    <property type="match status" value="1"/>
</dbReference>
<dbReference type="InterPro" id="IPR055135">
    <property type="entry name" value="PRMT_dom"/>
</dbReference>
<feature type="domain" description="Protein arginine N-methyltransferase" evidence="7">
    <location>
        <begin position="488"/>
        <end position="652"/>
    </location>
</feature>
<dbReference type="Gene3D" id="3.40.50.150">
    <property type="entry name" value="Vaccinia Virus protein VP39"/>
    <property type="match status" value="2"/>
</dbReference>
<gene>
    <name evidence="8" type="ORF">KUTeg_018922</name>
</gene>
<keyword evidence="1 6" id="KW-0489">Methyltransferase</keyword>
<proteinExistence type="inferred from homology"/>
<comment type="similarity">
    <text evidence="5">Belongs to the class I-like SAM-binding methyltransferase superfamily. Protein arginine N-methyltransferase family. PRMT7 subfamily.</text>
</comment>
<dbReference type="PANTHER" id="PTHR11006">
    <property type="entry name" value="PROTEIN ARGININE N-METHYLTRANSFERASE"/>
    <property type="match status" value="1"/>
</dbReference>
<dbReference type="PROSITE" id="PS51678">
    <property type="entry name" value="SAM_MT_PRMT"/>
    <property type="match status" value="2"/>
</dbReference>
<evidence type="ECO:0000313" key="8">
    <source>
        <dbReference type="EMBL" id="KAJ8302526.1"/>
    </source>
</evidence>
<sequence length="655" mass="75076">MLNRSAFQGLIPVLQKQFYNRNMSTFVSTVNPVTGKVDWIQQDENYDFHQEIARAAYADMLHDTERNKKYYDALRGAIAIMRKREKPVNVLDIGTGSGLLSMMAANLGADTVTACEAFHPMAKCAKEIIEQNGFSDKILLIPKRSTDIIVGKDADMPKRANILITEVFDTELIGEGAIGTFTHAHKELLEKDCIVIPTLANMYIQLVSSDFIRSWNEIKPIKMKGYEDVLPPDELTSCSGAPLLHDIQMEQLPRECFKTISQPLQVFRFDFSGQEELKFNNVSEVTAITSDSGEVGGILMWWDLQMDTESKIMLSCAPSWSHYNPKEMQWRDHWMQAIYYTSKSVQLDKNEEFKVVSCHDEYSLWFEVTKPDSKIDIPDLPVCNCGAHIAYSRSRLGMMNDPDRRQMYQNILQKNSLQDRVIILEKSPEEITDDDLDYHKIDLVIGEPYFQSTLLPWHNIYFWYAARSLEKHFSDQTVILPRSMSIRALAVEFEDFWKIRAPVKNCEGFDMKVFDDFIEKSSDISDADVEPQPLWEYPCQPMSEITNILTLDFDKFSGLESTKNNEAVIKINSPGSCNAVVLWTDFNFDQNHVLSTGPTTTPCPGKTVKWDMFTRQGVHLFKMPKDNTMCNNILVKIVFKPDIGDIDIKFHYNCS</sequence>
<evidence type="ECO:0000256" key="3">
    <source>
        <dbReference type="ARBA" id="ARBA00022691"/>
    </source>
</evidence>
<comment type="caution">
    <text evidence="8">The sequence shown here is derived from an EMBL/GenBank/DDBJ whole genome shotgun (WGS) entry which is preliminary data.</text>
</comment>
<keyword evidence="3 6" id="KW-0949">S-adenosyl-L-methionine</keyword>
<accession>A0ABQ9EB09</accession>
<dbReference type="InterPro" id="IPR014644">
    <property type="entry name" value="MeTrfase_PRMT7"/>
</dbReference>
<evidence type="ECO:0000313" key="9">
    <source>
        <dbReference type="Proteomes" id="UP001217089"/>
    </source>
</evidence>
<dbReference type="EC" id="2.1.1.-" evidence="5"/>
<name>A0ABQ9EB09_TEGGR</name>
<feature type="domain" description="Protein arginine N-methyltransferase" evidence="7">
    <location>
        <begin position="200"/>
        <end position="356"/>
    </location>
</feature>
<evidence type="ECO:0000256" key="5">
    <source>
        <dbReference type="PIRNR" id="PIRNR036946"/>
    </source>
</evidence>
<keyword evidence="4" id="KW-0677">Repeat</keyword>
<dbReference type="Proteomes" id="UP001217089">
    <property type="component" value="Unassembled WGS sequence"/>
</dbReference>
<dbReference type="CDD" id="cd02440">
    <property type="entry name" value="AdoMet_MTases"/>
    <property type="match status" value="1"/>
</dbReference>
<evidence type="ECO:0000256" key="4">
    <source>
        <dbReference type="ARBA" id="ARBA00022737"/>
    </source>
</evidence>
<dbReference type="Pfam" id="PF06325">
    <property type="entry name" value="PrmA"/>
    <property type="match status" value="1"/>
</dbReference>
<comment type="function">
    <text evidence="5">Arginine methyltransferase that can both catalyze the formation of omega-N monomethylarginine (MMA) and symmetrical dimethylarginine (sDMA).</text>
</comment>
<evidence type="ECO:0000256" key="1">
    <source>
        <dbReference type="ARBA" id="ARBA00022603"/>
    </source>
</evidence>
<dbReference type="InterPro" id="IPR029063">
    <property type="entry name" value="SAM-dependent_MTases_sf"/>
</dbReference>
<dbReference type="EMBL" id="JARBDR010000917">
    <property type="protein sequence ID" value="KAJ8302526.1"/>
    <property type="molecule type" value="Genomic_DNA"/>
</dbReference>
<reference evidence="8 9" key="1">
    <citation type="submission" date="2022-12" db="EMBL/GenBank/DDBJ databases">
        <title>Chromosome-level genome of Tegillarca granosa.</title>
        <authorList>
            <person name="Kim J."/>
        </authorList>
    </citation>
    <scope>NUCLEOTIDE SEQUENCE [LARGE SCALE GENOMIC DNA]</scope>
    <source>
        <strain evidence="8">Teg-2019</strain>
        <tissue evidence="8">Adductor muscle</tissue>
    </source>
</reference>
<evidence type="ECO:0000259" key="7">
    <source>
        <dbReference type="Pfam" id="PF22528"/>
    </source>
</evidence>
<evidence type="ECO:0000256" key="2">
    <source>
        <dbReference type="ARBA" id="ARBA00022679"/>
    </source>
</evidence>
<dbReference type="SUPFAM" id="SSF53335">
    <property type="entry name" value="S-adenosyl-L-methionine-dependent methyltransferases"/>
    <property type="match status" value="2"/>
</dbReference>
<protein>
    <recommendedName>
        <fullName evidence="5">Protein arginine N-methyltransferase</fullName>
        <ecNumber evidence="5">2.1.1.-</ecNumber>
    </recommendedName>
</protein>
<organism evidence="8 9">
    <name type="scientific">Tegillarca granosa</name>
    <name type="common">Malaysian cockle</name>
    <name type="synonym">Anadara granosa</name>
    <dbReference type="NCBI Taxonomy" id="220873"/>
    <lineage>
        <taxon>Eukaryota</taxon>
        <taxon>Metazoa</taxon>
        <taxon>Spiralia</taxon>
        <taxon>Lophotrochozoa</taxon>
        <taxon>Mollusca</taxon>
        <taxon>Bivalvia</taxon>
        <taxon>Autobranchia</taxon>
        <taxon>Pteriomorphia</taxon>
        <taxon>Arcoida</taxon>
        <taxon>Arcoidea</taxon>
        <taxon>Arcidae</taxon>
        <taxon>Tegillarca</taxon>
    </lineage>
</organism>